<evidence type="ECO:0008006" key="4">
    <source>
        <dbReference type="Google" id="ProtNLM"/>
    </source>
</evidence>
<dbReference type="OrthoDB" id="9807167at2"/>
<protein>
    <recommendedName>
        <fullName evidence="4">YhfC family intramembrane metalloprotease</fullName>
    </recommendedName>
</protein>
<gene>
    <name evidence="2" type="ORF">BGL_1c21430</name>
</gene>
<dbReference type="PIRSF" id="PIRSF033101">
    <property type="entry name" value="UCP033101"/>
    <property type="match status" value="1"/>
</dbReference>
<dbReference type="InterPro" id="IPR011397">
    <property type="entry name" value="YhfC"/>
</dbReference>
<dbReference type="Pfam" id="PF10086">
    <property type="entry name" value="YhfC"/>
    <property type="match status" value="1"/>
</dbReference>
<name>A0A0B6RMU3_BURPL</name>
<evidence type="ECO:0000313" key="2">
    <source>
        <dbReference type="EMBL" id="AJK46652.1"/>
    </source>
</evidence>
<dbReference type="Proteomes" id="UP000031838">
    <property type="component" value="Chromosome 1"/>
</dbReference>
<keyword evidence="1" id="KW-0812">Transmembrane</keyword>
<keyword evidence="3" id="KW-1185">Reference proteome</keyword>
<feature type="transmembrane region" description="Helical" evidence="1">
    <location>
        <begin position="231"/>
        <end position="252"/>
    </location>
</feature>
<proteinExistence type="predicted"/>
<keyword evidence="1" id="KW-0472">Membrane</keyword>
<reference evidence="3" key="1">
    <citation type="submission" date="2011-03" db="EMBL/GenBank/DDBJ databases">
        <authorList>
            <person name="Voget S."/>
            <person name="Streit W.R."/>
            <person name="Jaeger K.E."/>
            <person name="Daniel R."/>
        </authorList>
    </citation>
    <scope>NUCLEOTIDE SEQUENCE [LARGE SCALE GENOMIC DNA]</scope>
    <source>
        <strain evidence="3">PG1</strain>
    </source>
</reference>
<organism evidence="2 3">
    <name type="scientific">Burkholderia plantarii</name>
    <dbReference type="NCBI Taxonomy" id="41899"/>
    <lineage>
        <taxon>Bacteria</taxon>
        <taxon>Pseudomonadati</taxon>
        <taxon>Pseudomonadota</taxon>
        <taxon>Betaproteobacteria</taxon>
        <taxon>Burkholderiales</taxon>
        <taxon>Burkholderiaceae</taxon>
        <taxon>Burkholderia</taxon>
    </lineage>
</organism>
<feature type="transmembrane region" description="Helical" evidence="1">
    <location>
        <begin position="176"/>
        <end position="198"/>
    </location>
</feature>
<dbReference type="AlphaFoldDB" id="A0A0B6RMU3"/>
<reference evidence="2 3" key="2">
    <citation type="journal article" date="2016" name="Appl. Microbiol. Biotechnol.">
        <title>Mutations improving production and secretion of extracellular lipase by Burkholderia glumae PG1.</title>
        <authorList>
            <person name="Knapp A."/>
            <person name="Voget S."/>
            <person name="Gao R."/>
            <person name="Zaburannyi N."/>
            <person name="Krysciak D."/>
            <person name="Breuer M."/>
            <person name="Hauer B."/>
            <person name="Streit W.R."/>
            <person name="Muller R."/>
            <person name="Daniel R."/>
            <person name="Jaeger K.E."/>
        </authorList>
    </citation>
    <scope>NUCLEOTIDE SEQUENCE [LARGE SCALE GENOMIC DNA]</scope>
    <source>
        <strain evidence="2 3">PG1</strain>
    </source>
</reference>
<evidence type="ECO:0000313" key="3">
    <source>
        <dbReference type="Proteomes" id="UP000031838"/>
    </source>
</evidence>
<keyword evidence="1" id="KW-1133">Transmembrane helix</keyword>
<feature type="transmembrane region" description="Helical" evidence="1">
    <location>
        <begin position="41"/>
        <end position="59"/>
    </location>
</feature>
<dbReference type="KEGG" id="bgp:BGL_1c21430"/>
<feature type="transmembrane region" description="Helical" evidence="1">
    <location>
        <begin position="71"/>
        <end position="93"/>
    </location>
</feature>
<sequence>MTVAPATLVALVVGTLLVALLPIVTYRLLKAPMKLDRRDAIVGIAAFMLFATLIERGFYALALGMPAITQFLVKPAAFVAFGTIAAAVFEEAGRYLGMRFVERRYGASPGDGRGLGYGIGFGGAQAWFVGVIVLGQWTWLVWLAQRGQLNEQLATMPTDLALRIQMMLVTMSVSSIGVRVFECIAAFTFQLAMSVIVWRGVQARKRWILPLAIVLHPVGDLPLIAFNAGAIPISTMVTLYGVLTMILIAGLARWCRSASNAA</sequence>
<feature type="transmembrane region" description="Helical" evidence="1">
    <location>
        <begin position="207"/>
        <end position="225"/>
    </location>
</feature>
<feature type="transmembrane region" description="Helical" evidence="1">
    <location>
        <begin position="6"/>
        <end position="29"/>
    </location>
</feature>
<dbReference type="EMBL" id="CP002580">
    <property type="protein sequence ID" value="AJK46652.1"/>
    <property type="molecule type" value="Genomic_DNA"/>
</dbReference>
<accession>A0A0B6RMU3</accession>
<evidence type="ECO:0000256" key="1">
    <source>
        <dbReference type="SAM" id="Phobius"/>
    </source>
</evidence>
<dbReference type="HOGENOM" id="CLU_076015_1_0_4"/>
<feature type="transmembrane region" description="Helical" evidence="1">
    <location>
        <begin position="114"/>
        <end position="139"/>
    </location>
</feature>
<dbReference type="RefSeq" id="WP_042625105.1">
    <property type="nucleotide sequence ID" value="NZ_CP002580.1"/>
</dbReference>